<protein>
    <submittedName>
        <fullName evidence="1">Uncharacterized protein</fullName>
    </submittedName>
</protein>
<gene>
    <name evidence="1" type="ORF">MESINF_0111</name>
</gene>
<dbReference type="Proteomes" id="UP000250796">
    <property type="component" value="Chromosome MESINF"/>
</dbReference>
<keyword evidence="2" id="KW-1185">Reference proteome</keyword>
<reference evidence="1 2" key="1">
    <citation type="submission" date="2017-01" db="EMBL/GenBank/DDBJ databases">
        <authorList>
            <person name="Erauso G."/>
        </authorList>
    </citation>
    <scope>NUCLEOTIDE SEQUENCE [LARGE SCALE GENOMIC DNA]</scope>
    <source>
        <strain evidence="1">MESINF1</strain>
    </source>
</reference>
<accession>A0A7Z7LDB4</accession>
<evidence type="ECO:0000313" key="2">
    <source>
        <dbReference type="Proteomes" id="UP000250796"/>
    </source>
</evidence>
<proteinExistence type="predicted"/>
<dbReference type="AlphaFoldDB" id="A0A7Z7LDB4"/>
<organism evidence="1 2">
    <name type="scientific">Mesotoga infera</name>
    <dbReference type="NCBI Taxonomy" id="1236046"/>
    <lineage>
        <taxon>Bacteria</taxon>
        <taxon>Thermotogati</taxon>
        <taxon>Thermotogota</taxon>
        <taxon>Thermotogae</taxon>
        <taxon>Kosmotogales</taxon>
        <taxon>Kosmotogaceae</taxon>
        <taxon>Mesotoga</taxon>
    </lineage>
</organism>
<sequence>MPFGMVFLNNSYLYQKLSVASIPA</sequence>
<name>A0A7Z7LDB4_9BACT</name>
<evidence type="ECO:0000313" key="1">
    <source>
        <dbReference type="EMBL" id="SSC11560.1"/>
    </source>
</evidence>
<dbReference type="KEGG" id="minf:MESINF_0111"/>
<dbReference type="EMBL" id="LS974202">
    <property type="protein sequence ID" value="SSC11560.1"/>
    <property type="molecule type" value="Genomic_DNA"/>
</dbReference>